<evidence type="ECO:0000256" key="2">
    <source>
        <dbReference type="ARBA" id="ARBA00013025"/>
    </source>
</evidence>
<dbReference type="Gene3D" id="3.90.190.20">
    <property type="entry name" value="Mur ligase, C-terminal domain"/>
    <property type="match status" value="1"/>
</dbReference>
<evidence type="ECO:0000256" key="9">
    <source>
        <dbReference type="ARBA" id="ARBA00047493"/>
    </source>
</evidence>
<dbReference type="Pfam" id="PF08245">
    <property type="entry name" value="Mur_ligase_M"/>
    <property type="match status" value="1"/>
</dbReference>
<keyword evidence="16" id="KW-1185">Reference proteome</keyword>
<proteinExistence type="inferred from homology"/>
<feature type="domain" description="Mur ligase central" evidence="12">
    <location>
        <begin position="48"/>
        <end position="245"/>
    </location>
</feature>
<dbReference type="SUPFAM" id="SSF53244">
    <property type="entry name" value="MurD-like peptide ligases, peptide-binding domain"/>
    <property type="match status" value="1"/>
</dbReference>
<dbReference type="GO" id="GO:0005737">
    <property type="term" value="C:cytoplasm"/>
    <property type="evidence" value="ECO:0007669"/>
    <property type="project" value="TreeGrafter"/>
</dbReference>
<dbReference type="Pfam" id="PF02875">
    <property type="entry name" value="Mur_ligase_C"/>
    <property type="match status" value="1"/>
</dbReference>
<dbReference type="Gene3D" id="3.40.1190.10">
    <property type="entry name" value="Mur-like, catalytic domain"/>
    <property type="match status" value="1"/>
</dbReference>
<dbReference type="InterPro" id="IPR036615">
    <property type="entry name" value="Mur_ligase_C_dom_sf"/>
</dbReference>
<dbReference type="EMBL" id="VYWW01000023">
    <property type="protein sequence ID" value="KAA9322004.1"/>
    <property type="molecule type" value="Genomic_DNA"/>
</dbReference>
<evidence type="ECO:0000313" key="13">
    <source>
        <dbReference type="EMBL" id="KAA9322004.1"/>
    </source>
</evidence>
<protein>
    <recommendedName>
        <fullName evidence="2">tetrahydrofolate synthase</fullName>
        <ecNumber evidence="2">6.3.2.17</ecNumber>
    </recommendedName>
    <alternativeName>
        <fullName evidence="8">Tetrahydrofolylpolyglutamate synthase</fullName>
    </alternativeName>
</protein>
<reference evidence="14 16" key="2">
    <citation type="submission" date="2024-04" db="EMBL/GenBank/DDBJ databases">
        <title>Three lactobacilli isolated from voided urine samples from females with type 2 diabetes.</title>
        <authorList>
            <person name="Kula A."/>
            <person name="Stegman N."/>
            <person name="Putonti C."/>
        </authorList>
    </citation>
    <scope>NUCLEOTIDE SEQUENCE [LARGE SCALE GENOMIC DNA]</scope>
    <source>
        <strain evidence="14 16">1855</strain>
    </source>
</reference>
<dbReference type="InterPro" id="IPR036565">
    <property type="entry name" value="Mur-like_cat_sf"/>
</dbReference>
<dbReference type="PANTHER" id="PTHR11136:SF0">
    <property type="entry name" value="DIHYDROFOLATE SYNTHETASE-RELATED"/>
    <property type="match status" value="1"/>
</dbReference>
<gene>
    <name evidence="14" type="ORF">AAC431_01185</name>
    <name evidence="13" type="ORF">F6H94_05745</name>
</gene>
<dbReference type="GO" id="GO:0005524">
    <property type="term" value="F:ATP binding"/>
    <property type="evidence" value="ECO:0007669"/>
    <property type="project" value="UniProtKB-KW"/>
</dbReference>
<sequence>MKKFDKISEFLDYLYALPNLHPKSDLSYIKRVLAKLDNPQDKVKTIHITGTNGKGSTSYYISNLLKKAGQKTGLFVSPYIKEFNERIQINGKNIPDSDLIKLANQVVAVITEIQKEEADFNLVTFEFEVVMAFLYFAKQNCDYAVIEVGIGARRDKTNVIVPQVSVITTIGFDHEAIIGPTLADIAKEKAGIIKEKTPIVLGNLPEEVLPIVLSEAKQKNAPVYLFGQDFKLHTGSVFELTSKQNYRFNLRPQVEGYDIALSVKVFELLNLHLSKAEIEAAINETQIPGRYQVLQTKPQIILDGAHNIQAIENLLAFVRKEKTSGRVYVLLAMMKDKDITEVLGKFKDEQVLLTTLPYPRTAKLADYHKLNVTLPFEQDYWQAYLNLKQKMQSNDILVVTGSFYLVSAILNKGEQK</sequence>
<keyword evidence="5 10" id="KW-0547">Nucleotide-binding</keyword>
<evidence type="ECO:0000256" key="3">
    <source>
        <dbReference type="ARBA" id="ARBA00022598"/>
    </source>
</evidence>
<dbReference type="Proteomes" id="UP000327236">
    <property type="component" value="Unassembled WGS sequence"/>
</dbReference>
<keyword evidence="6 10" id="KW-0067">ATP-binding</keyword>
<dbReference type="Proteomes" id="UP001385848">
    <property type="component" value="Unassembled WGS sequence"/>
</dbReference>
<dbReference type="InterPro" id="IPR004101">
    <property type="entry name" value="Mur_ligase_C"/>
</dbReference>
<dbReference type="OrthoDB" id="9809356at2"/>
<evidence type="ECO:0000256" key="1">
    <source>
        <dbReference type="ARBA" id="ARBA00008276"/>
    </source>
</evidence>
<dbReference type="InterPro" id="IPR018109">
    <property type="entry name" value="Folylpolyglutamate_synth_CS"/>
</dbReference>
<evidence type="ECO:0000256" key="4">
    <source>
        <dbReference type="ARBA" id="ARBA00022723"/>
    </source>
</evidence>
<dbReference type="NCBIfam" id="TIGR01499">
    <property type="entry name" value="folC"/>
    <property type="match status" value="1"/>
</dbReference>
<dbReference type="InterPro" id="IPR001645">
    <property type="entry name" value="Folylpolyglutamate_synth"/>
</dbReference>
<dbReference type="RefSeq" id="WP_006588088.1">
    <property type="nucleotide sequence ID" value="NZ_CATOUV010000001.1"/>
</dbReference>
<evidence type="ECO:0000259" key="11">
    <source>
        <dbReference type="Pfam" id="PF02875"/>
    </source>
</evidence>
<accession>A0A5N1IAR0</accession>
<evidence type="ECO:0000313" key="14">
    <source>
        <dbReference type="EMBL" id="MEL0564539.1"/>
    </source>
</evidence>
<evidence type="ECO:0000256" key="6">
    <source>
        <dbReference type="ARBA" id="ARBA00022840"/>
    </source>
</evidence>
<dbReference type="KEGG" id="lje:BUE77_05935"/>
<dbReference type="AlphaFoldDB" id="A0A5N1IAR0"/>
<evidence type="ECO:0000259" key="12">
    <source>
        <dbReference type="Pfam" id="PF08245"/>
    </source>
</evidence>
<comment type="catalytic activity">
    <reaction evidence="9">
        <text>(6S)-5,6,7,8-tetrahydrofolyl-(gamma-L-Glu)(n) + L-glutamate + ATP = (6S)-5,6,7,8-tetrahydrofolyl-(gamma-L-Glu)(n+1) + ADP + phosphate + H(+)</text>
        <dbReference type="Rhea" id="RHEA:10580"/>
        <dbReference type="Rhea" id="RHEA-COMP:14738"/>
        <dbReference type="Rhea" id="RHEA-COMP:14740"/>
        <dbReference type="ChEBI" id="CHEBI:15378"/>
        <dbReference type="ChEBI" id="CHEBI:29985"/>
        <dbReference type="ChEBI" id="CHEBI:30616"/>
        <dbReference type="ChEBI" id="CHEBI:43474"/>
        <dbReference type="ChEBI" id="CHEBI:141005"/>
        <dbReference type="ChEBI" id="CHEBI:456216"/>
        <dbReference type="EC" id="6.3.2.17"/>
    </reaction>
</comment>
<keyword evidence="3 10" id="KW-0436">Ligase</keyword>
<comment type="caution">
    <text evidence="13">The sequence shown here is derived from an EMBL/GenBank/DDBJ whole genome shotgun (WGS) entry which is preliminary data.</text>
</comment>
<evidence type="ECO:0000256" key="5">
    <source>
        <dbReference type="ARBA" id="ARBA00022741"/>
    </source>
</evidence>
<dbReference type="PANTHER" id="PTHR11136">
    <property type="entry name" value="FOLYLPOLYGLUTAMATE SYNTHASE-RELATED"/>
    <property type="match status" value="1"/>
</dbReference>
<evidence type="ECO:0000256" key="10">
    <source>
        <dbReference type="PIRNR" id="PIRNR001563"/>
    </source>
</evidence>
<dbReference type="EMBL" id="JBBVUL010000002">
    <property type="protein sequence ID" value="MEL0564539.1"/>
    <property type="molecule type" value="Genomic_DNA"/>
</dbReference>
<evidence type="ECO:0000256" key="7">
    <source>
        <dbReference type="ARBA" id="ARBA00022842"/>
    </source>
</evidence>
<name>A0A5N1IAR0_LACJE</name>
<organism evidence="13 15">
    <name type="scientific">Lactobacillus jensenii</name>
    <dbReference type="NCBI Taxonomy" id="109790"/>
    <lineage>
        <taxon>Bacteria</taxon>
        <taxon>Bacillati</taxon>
        <taxon>Bacillota</taxon>
        <taxon>Bacilli</taxon>
        <taxon>Lactobacillales</taxon>
        <taxon>Lactobacillaceae</taxon>
        <taxon>Lactobacillus</taxon>
    </lineage>
</organism>
<dbReference type="PROSITE" id="PS01011">
    <property type="entry name" value="FOLYLPOLYGLU_SYNT_1"/>
    <property type="match status" value="1"/>
</dbReference>
<dbReference type="EC" id="6.3.2.17" evidence="2"/>
<keyword evidence="4" id="KW-0479">Metal-binding</keyword>
<dbReference type="SUPFAM" id="SSF53623">
    <property type="entry name" value="MurD-like peptide ligases, catalytic domain"/>
    <property type="match status" value="1"/>
</dbReference>
<reference evidence="13 15" key="1">
    <citation type="submission" date="2019-09" db="EMBL/GenBank/DDBJ databases">
        <title>Draft genome sequence assemblies of isolates from the urinary tract.</title>
        <authorList>
            <person name="Mores C.R."/>
            <person name="Putonti C."/>
            <person name="Wolfe A.J."/>
        </authorList>
    </citation>
    <scope>NUCLEOTIDE SEQUENCE [LARGE SCALE GENOMIC DNA]</scope>
    <source>
        <strain evidence="13 15">UMB246</strain>
    </source>
</reference>
<feature type="domain" description="Mur ligase C-terminal" evidence="11">
    <location>
        <begin position="289"/>
        <end position="403"/>
    </location>
</feature>
<dbReference type="GO" id="GO:0004326">
    <property type="term" value="F:tetrahydrofolylpolyglutamate synthase activity"/>
    <property type="evidence" value="ECO:0007669"/>
    <property type="project" value="UniProtKB-EC"/>
</dbReference>
<evidence type="ECO:0000313" key="16">
    <source>
        <dbReference type="Proteomes" id="UP001385848"/>
    </source>
</evidence>
<keyword evidence="7" id="KW-0460">Magnesium</keyword>
<evidence type="ECO:0000313" key="15">
    <source>
        <dbReference type="Proteomes" id="UP000327236"/>
    </source>
</evidence>
<dbReference type="GO" id="GO:0046872">
    <property type="term" value="F:metal ion binding"/>
    <property type="evidence" value="ECO:0007669"/>
    <property type="project" value="UniProtKB-KW"/>
</dbReference>
<dbReference type="GO" id="GO:0008841">
    <property type="term" value="F:dihydrofolate synthase activity"/>
    <property type="evidence" value="ECO:0007669"/>
    <property type="project" value="TreeGrafter"/>
</dbReference>
<dbReference type="InterPro" id="IPR013221">
    <property type="entry name" value="Mur_ligase_cen"/>
</dbReference>
<dbReference type="PIRSF" id="PIRSF001563">
    <property type="entry name" value="Folylpolyglu_synth"/>
    <property type="match status" value="1"/>
</dbReference>
<dbReference type="GeneID" id="31743254"/>
<comment type="similarity">
    <text evidence="1 10">Belongs to the folylpolyglutamate synthase family.</text>
</comment>
<evidence type="ECO:0000256" key="8">
    <source>
        <dbReference type="ARBA" id="ARBA00030592"/>
    </source>
</evidence>